<keyword evidence="5" id="KW-0539">Nucleus</keyword>
<feature type="compositionally biased region" description="Polar residues" evidence="6">
    <location>
        <begin position="256"/>
        <end position="265"/>
    </location>
</feature>
<dbReference type="Gene3D" id="3.30.730.10">
    <property type="entry name" value="AP2/ERF domain"/>
    <property type="match status" value="1"/>
</dbReference>
<dbReference type="PROSITE" id="PS51032">
    <property type="entry name" value="AP2_ERF"/>
    <property type="match status" value="1"/>
</dbReference>
<proteinExistence type="predicted"/>
<dbReference type="GO" id="GO:0005634">
    <property type="term" value="C:nucleus"/>
    <property type="evidence" value="ECO:0007669"/>
    <property type="project" value="UniProtKB-SubCell"/>
</dbReference>
<keyword evidence="3" id="KW-0238">DNA-binding</keyword>
<keyword evidence="2" id="KW-0805">Transcription regulation</keyword>
<dbReference type="SMART" id="SM00380">
    <property type="entry name" value="AP2"/>
    <property type="match status" value="1"/>
</dbReference>
<evidence type="ECO:0000256" key="2">
    <source>
        <dbReference type="ARBA" id="ARBA00023015"/>
    </source>
</evidence>
<evidence type="ECO:0000256" key="5">
    <source>
        <dbReference type="ARBA" id="ARBA00023242"/>
    </source>
</evidence>
<organism evidence="8 9">
    <name type="scientific">Digitaria exilis</name>
    <dbReference type="NCBI Taxonomy" id="1010633"/>
    <lineage>
        <taxon>Eukaryota</taxon>
        <taxon>Viridiplantae</taxon>
        <taxon>Streptophyta</taxon>
        <taxon>Embryophyta</taxon>
        <taxon>Tracheophyta</taxon>
        <taxon>Spermatophyta</taxon>
        <taxon>Magnoliopsida</taxon>
        <taxon>Liliopsida</taxon>
        <taxon>Poales</taxon>
        <taxon>Poaceae</taxon>
        <taxon>PACMAD clade</taxon>
        <taxon>Panicoideae</taxon>
        <taxon>Panicodae</taxon>
        <taxon>Paniceae</taxon>
        <taxon>Anthephorinae</taxon>
        <taxon>Digitaria</taxon>
    </lineage>
</organism>
<evidence type="ECO:0000313" key="9">
    <source>
        <dbReference type="Proteomes" id="UP000636709"/>
    </source>
</evidence>
<evidence type="ECO:0000256" key="3">
    <source>
        <dbReference type="ARBA" id="ARBA00023125"/>
    </source>
</evidence>
<dbReference type="PANTHER" id="PTHR31194:SF140">
    <property type="entry name" value="ETHYLENE-RESPONSIVE TRANSCRIPTION FACTOR CRF2"/>
    <property type="match status" value="1"/>
</dbReference>
<sequence>MGPVGHSLPLPLPPLVFLLASPPSSFPADPRLRRESSLSVRSDRSAISFPAGVKGCRAWFGWPEEEGSGATNFARPRTAYYLRAMIFWDDPDLTDSSGEEEGCGSRRIGRMVRELPPLSLPPAAAPVPEQCSAGEGDRVRRLNGASGGGPAVSSGGARRRLAKGGSGPGATTSSKFRGVRRRPWGKFAAEIRDPWRGVRVWLGTFDTAEEAARVYDTAAIQLRGPNATTNFSAAGNSGSGEGHADPATRGGYESGAESSHAVSSPTSVLRMVPSVSSLAEDCYSKDYYSDAAPSSEPVANELSGSLAVLEEEALGEFVPFEDAPVYATSGFWDLQPDPGFLYAEPRGGAQLGRAALSPTMLENDYFEDLRDLFPLHPLPAIF</sequence>
<dbReference type="GO" id="GO:0003677">
    <property type="term" value="F:DNA binding"/>
    <property type="evidence" value="ECO:0007669"/>
    <property type="project" value="UniProtKB-KW"/>
</dbReference>
<evidence type="ECO:0000256" key="4">
    <source>
        <dbReference type="ARBA" id="ARBA00023163"/>
    </source>
</evidence>
<dbReference type="FunFam" id="3.30.730.10:FF:000001">
    <property type="entry name" value="Ethylene-responsive transcription factor 2"/>
    <property type="match status" value="1"/>
</dbReference>
<evidence type="ECO:0000313" key="8">
    <source>
        <dbReference type="EMBL" id="KAF8676104.1"/>
    </source>
</evidence>
<dbReference type="InterPro" id="IPR036955">
    <property type="entry name" value="AP2/ERF_dom_sf"/>
</dbReference>
<dbReference type="PRINTS" id="PR00367">
    <property type="entry name" value="ETHRSPELEMNT"/>
</dbReference>
<protein>
    <recommendedName>
        <fullName evidence="7">AP2/ERF domain-containing protein</fullName>
    </recommendedName>
</protein>
<comment type="subcellular location">
    <subcellularLocation>
        <location evidence="1">Nucleus</location>
    </subcellularLocation>
</comment>
<dbReference type="CDD" id="cd00018">
    <property type="entry name" value="AP2"/>
    <property type="match status" value="1"/>
</dbReference>
<dbReference type="EMBL" id="JACEFO010002177">
    <property type="protein sequence ID" value="KAF8676104.1"/>
    <property type="molecule type" value="Genomic_DNA"/>
</dbReference>
<comment type="caution">
    <text evidence="8">The sequence shown here is derived from an EMBL/GenBank/DDBJ whole genome shotgun (WGS) entry which is preliminary data.</text>
</comment>
<accession>A0A835ED47</accession>
<feature type="region of interest" description="Disordered" evidence="6">
    <location>
        <begin position="143"/>
        <end position="177"/>
    </location>
</feature>
<evidence type="ECO:0000256" key="1">
    <source>
        <dbReference type="ARBA" id="ARBA00004123"/>
    </source>
</evidence>
<dbReference type="InterPro" id="IPR050913">
    <property type="entry name" value="AP2/ERF_ERF"/>
</dbReference>
<keyword evidence="4" id="KW-0804">Transcription</keyword>
<gene>
    <name evidence="8" type="ORF">HU200_047609</name>
</gene>
<dbReference type="PANTHER" id="PTHR31194">
    <property type="entry name" value="SHN SHINE , DNA BINDING / TRANSCRIPTION FACTOR"/>
    <property type="match status" value="1"/>
</dbReference>
<dbReference type="OrthoDB" id="777519at2759"/>
<dbReference type="Proteomes" id="UP000636709">
    <property type="component" value="Unassembled WGS sequence"/>
</dbReference>
<dbReference type="Pfam" id="PF00847">
    <property type="entry name" value="AP2"/>
    <property type="match status" value="1"/>
</dbReference>
<name>A0A835ED47_9POAL</name>
<evidence type="ECO:0000259" key="7">
    <source>
        <dbReference type="PROSITE" id="PS51032"/>
    </source>
</evidence>
<reference evidence="8" key="1">
    <citation type="submission" date="2020-07" db="EMBL/GenBank/DDBJ databases">
        <title>Genome sequence and genetic diversity analysis of an under-domesticated orphan crop, white fonio (Digitaria exilis).</title>
        <authorList>
            <person name="Bennetzen J.L."/>
            <person name="Chen S."/>
            <person name="Ma X."/>
            <person name="Wang X."/>
            <person name="Yssel A.E.J."/>
            <person name="Chaluvadi S.R."/>
            <person name="Johnson M."/>
            <person name="Gangashetty P."/>
            <person name="Hamidou F."/>
            <person name="Sanogo M.D."/>
            <person name="Zwaenepoel A."/>
            <person name="Wallace J."/>
            <person name="Van De Peer Y."/>
            <person name="Van Deynze A."/>
        </authorList>
    </citation>
    <scope>NUCLEOTIDE SEQUENCE</scope>
    <source>
        <tissue evidence="8">Leaves</tissue>
    </source>
</reference>
<feature type="region of interest" description="Disordered" evidence="6">
    <location>
        <begin position="231"/>
        <end position="265"/>
    </location>
</feature>
<dbReference type="GO" id="GO:0003700">
    <property type="term" value="F:DNA-binding transcription factor activity"/>
    <property type="evidence" value="ECO:0007669"/>
    <property type="project" value="InterPro"/>
</dbReference>
<dbReference type="AlphaFoldDB" id="A0A835ED47"/>
<keyword evidence="9" id="KW-1185">Reference proteome</keyword>
<dbReference type="SUPFAM" id="SSF54171">
    <property type="entry name" value="DNA-binding domain"/>
    <property type="match status" value="1"/>
</dbReference>
<dbReference type="InterPro" id="IPR016177">
    <property type="entry name" value="DNA-bd_dom_sf"/>
</dbReference>
<feature type="domain" description="AP2/ERF" evidence="7">
    <location>
        <begin position="175"/>
        <end position="232"/>
    </location>
</feature>
<dbReference type="InterPro" id="IPR001471">
    <property type="entry name" value="AP2/ERF_dom"/>
</dbReference>
<evidence type="ECO:0000256" key="6">
    <source>
        <dbReference type="SAM" id="MobiDB-lite"/>
    </source>
</evidence>